<accession>A0A7S3EEH7</accession>
<organism evidence="1">
    <name type="scientific">Rhodosorus marinus</name>
    <dbReference type="NCBI Taxonomy" id="101924"/>
    <lineage>
        <taxon>Eukaryota</taxon>
        <taxon>Rhodophyta</taxon>
        <taxon>Stylonematophyceae</taxon>
        <taxon>Stylonematales</taxon>
        <taxon>Stylonemataceae</taxon>
        <taxon>Rhodosorus</taxon>
    </lineage>
</organism>
<dbReference type="AlphaFoldDB" id="A0A7S3EEH7"/>
<sequence>MIREKWLLRLAREKLYCSSHGKFTVGGEPLVFMDLMKLGQKHFGTESIPCEMAMVCGEIVGLTNIFFSILRYGMKASTAITTGEPHEKSLHSSSRGLTRLGHYW</sequence>
<reference evidence="1" key="1">
    <citation type="submission" date="2021-01" db="EMBL/GenBank/DDBJ databases">
        <authorList>
            <person name="Corre E."/>
            <person name="Pelletier E."/>
            <person name="Niang G."/>
            <person name="Scheremetjew M."/>
            <person name="Finn R."/>
            <person name="Kale V."/>
            <person name="Holt S."/>
            <person name="Cochrane G."/>
            <person name="Meng A."/>
            <person name="Brown T."/>
            <person name="Cohen L."/>
        </authorList>
    </citation>
    <scope>NUCLEOTIDE SEQUENCE</scope>
    <source>
        <strain evidence="1">CCMP 769</strain>
    </source>
</reference>
<dbReference type="EMBL" id="HBHW01022320">
    <property type="protein sequence ID" value="CAE0049103.1"/>
    <property type="molecule type" value="Transcribed_RNA"/>
</dbReference>
<proteinExistence type="predicted"/>
<gene>
    <name evidence="1" type="ORF">RMAR00112_LOCUS17100</name>
</gene>
<evidence type="ECO:0000313" key="1">
    <source>
        <dbReference type="EMBL" id="CAE0049103.1"/>
    </source>
</evidence>
<protein>
    <submittedName>
        <fullName evidence="1">Uncharacterized protein</fullName>
    </submittedName>
</protein>
<name>A0A7S3EEH7_9RHOD</name>